<evidence type="ECO:0000259" key="2">
    <source>
        <dbReference type="PROSITE" id="PS50164"/>
    </source>
</evidence>
<dbReference type="EMBL" id="MFPU01000053">
    <property type="protein sequence ID" value="OGH69311.1"/>
    <property type="molecule type" value="Genomic_DNA"/>
</dbReference>
<evidence type="ECO:0000313" key="3">
    <source>
        <dbReference type="EMBL" id="OGH69311.1"/>
    </source>
</evidence>
<evidence type="ECO:0000256" key="1">
    <source>
        <dbReference type="ARBA" id="ARBA00007435"/>
    </source>
</evidence>
<dbReference type="Gene3D" id="3.40.1440.10">
    <property type="entry name" value="GIY-YIG endonuclease"/>
    <property type="match status" value="1"/>
</dbReference>
<name>A0A1F6MCE8_9BACT</name>
<dbReference type="Pfam" id="PF01541">
    <property type="entry name" value="GIY-YIG"/>
    <property type="match status" value="1"/>
</dbReference>
<comment type="similarity">
    <text evidence="1">Belongs to the UPF0213 family.</text>
</comment>
<gene>
    <name evidence="3" type="ORF">A2754_00520</name>
</gene>
<organism evidence="3 4">
    <name type="scientific">Candidatus Magasanikbacteria bacterium RIFCSPHIGHO2_01_FULL_47_8</name>
    <dbReference type="NCBI Taxonomy" id="1798673"/>
    <lineage>
        <taxon>Bacteria</taxon>
        <taxon>Candidatus Magasanikiibacteriota</taxon>
    </lineage>
</organism>
<dbReference type="SMART" id="SM00465">
    <property type="entry name" value="GIYc"/>
    <property type="match status" value="1"/>
</dbReference>
<proteinExistence type="inferred from homology"/>
<reference evidence="3 4" key="1">
    <citation type="journal article" date="2016" name="Nat. Commun.">
        <title>Thousands of microbial genomes shed light on interconnected biogeochemical processes in an aquifer system.</title>
        <authorList>
            <person name="Anantharaman K."/>
            <person name="Brown C.T."/>
            <person name="Hug L.A."/>
            <person name="Sharon I."/>
            <person name="Castelle C.J."/>
            <person name="Probst A.J."/>
            <person name="Thomas B.C."/>
            <person name="Singh A."/>
            <person name="Wilkins M.J."/>
            <person name="Karaoz U."/>
            <person name="Brodie E.L."/>
            <person name="Williams K.H."/>
            <person name="Hubbard S.S."/>
            <person name="Banfield J.F."/>
        </authorList>
    </citation>
    <scope>NUCLEOTIDE SEQUENCE [LARGE SCALE GENOMIC DNA]</scope>
</reference>
<dbReference type="AlphaFoldDB" id="A0A1F6MCE8"/>
<comment type="caution">
    <text evidence="3">The sequence shown here is derived from an EMBL/GenBank/DDBJ whole genome shotgun (WGS) entry which is preliminary data.</text>
</comment>
<dbReference type="PANTHER" id="PTHR34477">
    <property type="entry name" value="UPF0213 PROTEIN YHBQ"/>
    <property type="match status" value="1"/>
</dbReference>
<feature type="domain" description="GIY-YIG" evidence="2">
    <location>
        <begin position="1"/>
        <end position="76"/>
    </location>
</feature>
<dbReference type="PROSITE" id="PS50164">
    <property type="entry name" value="GIY_YIG"/>
    <property type="match status" value="1"/>
</dbReference>
<dbReference type="InterPro" id="IPR035901">
    <property type="entry name" value="GIY-YIG_endonuc_sf"/>
</dbReference>
<dbReference type="Proteomes" id="UP000177953">
    <property type="component" value="Unassembled WGS sequence"/>
</dbReference>
<accession>A0A1F6MCE8</accession>
<dbReference type="SUPFAM" id="SSF82771">
    <property type="entry name" value="GIY-YIG endonuclease"/>
    <property type="match status" value="1"/>
</dbReference>
<dbReference type="PANTHER" id="PTHR34477:SF1">
    <property type="entry name" value="UPF0213 PROTEIN YHBQ"/>
    <property type="match status" value="1"/>
</dbReference>
<evidence type="ECO:0000313" key="4">
    <source>
        <dbReference type="Proteomes" id="UP000177953"/>
    </source>
</evidence>
<sequence>MYFVYLLESKEDQSWYIGYTSNLKKRVQEHQNGYGCRTTSLKNGWKLIYFECYISKLDALGREKFLKGGSGRTYLKKQLRNYLEKK</sequence>
<dbReference type="InterPro" id="IPR000305">
    <property type="entry name" value="GIY-YIG_endonuc"/>
</dbReference>
<protein>
    <recommendedName>
        <fullName evidence="2">GIY-YIG domain-containing protein</fullName>
    </recommendedName>
</protein>
<dbReference type="InterPro" id="IPR050190">
    <property type="entry name" value="UPF0213_domain"/>
</dbReference>